<evidence type="ECO:0000259" key="1">
    <source>
        <dbReference type="PROSITE" id="PS51186"/>
    </source>
</evidence>
<feature type="domain" description="N-acetyltransferase" evidence="1">
    <location>
        <begin position="1"/>
        <end position="142"/>
    </location>
</feature>
<dbReference type="Gene3D" id="3.40.630.30">
    <property type="match status" value="1"/>
</dbReference>
<dbReference type="EnsemblBacteria" id="ABF42954">
    <property type="protein sequence ID" value="ABF42954"/>
    <property type="gene ID" value="Acid345_3954"/>
</dbReference>
<dbReference type="eggNOG" id="COG3153">
    <property type="taxonomic scope" value="Bacteria"/>
</dbReference>
<proteinExistence type="predicted"/>
<dbReference type="AlphaFoldDB" id="Q1IJJ6"/>
<dbReference type="KEGG" id="aba:Acid345_3954"/>
<dbReference type="SUPFAM" id="SSF55729">
    <property type="entry name" value="Acyl-CoA N-acyltransferases (Nat)"/>
    <property type="match status" value="1"/>
</dbReference>
<organism evidence="2 3">
    <name type="scientific">Koribacter versatilis (strain Ellin345)</name>
    <dbReference type="NCBI Taxonomy" id="204669"/>
    <lineage>
        <taxon>Bacteria</taxon>
        <taxon>Pseudomonadati</taxon>
        <taxon>Acidobacteriota</taxon>
        <taxon>Terriglobia</taxon>
        <taxon>Terriglobales</taxon>
        <taxon>Candidatus Korobacteraceae</taxon>
        <taxon>Candidatus Korobacter</taxon>
    </lineage>
</organism>
<dbReference type="CDD" id="cd04301">
    <property type="entry name" value="NAT_SF"/>
    <property type="match status" value="1"/>
</dbReference>
<gene>
    <name evidence="2" type="ordered locus">Acid345_3954</name>
</gene>
<dbReference type="InterPro" id="IPR016181">
    <property type="entry name" value="Acyl_CoA_acyltransferase"/>
</dbReference>
<accession>Q1IJJ6</accession>
<protein>
    <submittedName>
        <fullName evidence="2">GCN5-related N-acetyltransferase</fullName>
    </submittedName>
</protein>
<evidence type="ECO:0000313" key="2">
    <source>
        <dbReference type="EMBL" id="ABF42954.1"/>
    </source>
</evidence>
<dbReference type="InterPro" id="IPR000182">
    <property type="entry name" value="GNAT_dom"/>
</dbReference>
<sequence>MNIRDEDPRDWNAVFQVITSAFGHSAEAMLVDALRKEGDSVISLVAEQDGQIVGHVLLSKMSAPFAALALAPVAVVPSRQRNGVGAALIRCVVERARSEGWDAIFVLGDPSYYQRFGFDKGAAAGFTSIYAGPHFMMLQLSPSLGATSGELRHARAFGDLV</sequence>
<dbReference type="EMBL" id="CP000360">
    <property type="protein sequence ID" value="ABF42954.1"/>
    <property type="molecule type" value="Genomic_DNA"/>
</dbReference>
<evidence type="ECO:0000313" key="3">
    <source>
        <dbReference type="Proteomes" id="UP000002432"/>
    </source>
</evidence>
<dbReference type="RefSeq" id="WP_011524753.1">
    <property type="nucleotide sequence ID" value="NC_008009.1"/>
</dbReference>
<dbReference type="OrthoDB" id="9797178at2"/>
<reference evidence="2 3" key="1">
    <citation type="journal article" date="2009" name="Appl. Environ. Microbiol.">
        <title>Three genomes from the phylum Acidobacteria provide insight into the lifestyles of these microorganisms in soils.</title>
        <authorList>
            <person name="Ward N.L."/>
            <person name="Challacombe J.F."/>
            <person name="Janssen P.H."/>
            <person name="Henrissat B."/>
            <person name="Coutinho P.M."/>
            <person name="Wu M."/>
            <person name="Xie G."/>
            <person name="Haft D.H."/>
            <person name="Sait M."/>
            <person name="Badger J."/>
            <person name="Barabote R.D."/>
            <person name="Bradley B."/>
            <person name="Brettin T.S."/>
            <person name="Brinkac L.M."/>
            <person name="Bruce D."/>
            <person name="Creasy T."/>
            <person name="Daugherty S.C."/>
            <person name="Davidsen T.M."/>
            <person name="DeBoy R.T."/>
            <person name="Detter J.C."/>
            <person name="Dodson R.J."/>
            <person name="Durkin A.S."/>
            <person name="Ganapathy A."/>
            <person name="Gwinn-Giglio M."/>
            <person name="Han C.S."/>
            <person name="Khouri H."/>
            <person name="Kiss H."/>
            <person name="Kothari S.P."/>
            <person name="Madupu R."/>
            <person name="Nelson K.E."/>
            <person name="Nelson W.C."/>
            <person name="Paulsen I."/>
            <person name="Penn K."/>
            <person name="Ren Q."/>
            <person name="Rosovitz M.J."/>
            <person name="Selengut J.D."/>
            <person name="Shrivastava S."/>
            <person name="Sullivan S.A."/>
            <person name="Tapia R."/>
            <person name="Thompson L.S."/>
            <person name="Watkins K.L."/>
            <person name="Yang Q."/>
            <person name="Yu C."/>
            <person name="Zafar N."/>
            <person name="Zhou L."/>
            <person name="Kuske C.R."/>
        </authorList>
    </citation>
    <scope>NUCLEOTIDE SEQUENCE [LARGE SCALE GENOMIC DNA]</scope>
    <source>
        <strain evidence="2 3">Ellin345</strain>
    </source>
</reference>
<dbReference type="GO" id="GO:0016747">
    <property type="term" value="F:acyltransferase activity, transferring groups other than amino-acyl groups"/>
    <property type="evidence" value="ECO:0007669"/>
    <property type="project" value="InterPro"/>
</dbReference>
<dbReference type="HOGENOM" id="CLU_081840_3_2_0"/>
<dbReference type="PROSITE" id="PS51186">
    <property type="entry name" value="GNAT"/>
    <property type="match status" value="1"/>
</dbReference>
<dbReference type="Proteomes" id="UP000002432">
    <property type="component" value="Chromosome"/>
</dbReference>
<name>Q1IJJ6_KORVE</name>
<dbReference type="Pfam" id="PF00583">
    <property type="entry name" value="Acetyltransf_1"/>
    <property type="match status" value="1"/>
</dbReference>
<keyword evidence="3" id="KW-1185">Reference proteome</keyword>